<gene>
    <name evidence="1" type="ORF">BDP27DRAFT_992053</name>
</gene>
<dbReference type="AlphaFoldDB" id="A0A9P5U4E4"/>
<keyword evidence="2" id="KW-1185">Reference proteome</keyword>
<dbReference type="EMBL" id="JADNRY010000083">
    <property type="protein sequence ID" value="KAF9066675.1"/>
    <property type="molecule type" value="Genomic_DNA"/>
</dbReference>
<dbReference type="OrthoDB" id="3758141at2759"/>
<evidence type="ECO:0000313" key="1">
    <source>
        <dbReference type="EMBL" id="KAF9066675.1"/>
    </source>
</evidence>
<organism evidence="1 2">
    <name type="scientific">Rhodocollybia butyracea</name>
    <dbReference type="NCBI Taxonomy" id="206335"/>
    <lineage>
        <taxon>Eukaryota</taxon>
        <taxon>Fungi</taxon>
        <taxon>Dikarya</taxon>
        <taxon>Basidiomycota</taxon>
        <taxon>Agaricomycotina</taxon>
        <taxon>Agaricomycetes</taxon>
        <taxon>Agaricomycetidae</taxon>
        <taxon>Agaricales</taxon>
        <taxon>Marasmiineae</taxon>
        <taxon>Omphalotaceae</taxon>
        <taxon>Rhodocollybia</taxon>
    </lineage>
</organism>
<sequence length="248" mass="27436">MLSIVKHNIKRVAGSPAGRAAIAFKDLSADTTELALISAAQQYQLTSSSSIGLSASPGLTGLTPNMIRTLQIPQRTLSVLWNVRSGQKDYYYLANGEMVASTHALYQTLHIAMVNFLRGRRDTLIPTTLPSLTPVSPNYLKGCLAQFEGEHDWVGYYTYGERCDEPMSLTLSLSPVRSKPDHTHELSGKGVDGIGPFTIQGIVNERSEGTFYFLKQYQSFGWDYTGMVLPYGLVGHYSSGAFWLWIRD</sequence>
<dbReference type="Proteomes" id="UP000772434">
    <property type="component" value="Unassembled WGS sequence"/>
</dbReference>
<evidence type="ECO:0000313" key="2">
    <source>
        <dbReference type="Proteomes" id="UP000772434"/>
    </source>
</evidence>
<accession>A0A9P5U4E4</accession>
<reference evidence="1" key="1">
    <citation type="submission" date="2020-11" db="EMBL/GenBank/DDBJ databases">
        <authorList>
            <consortium name="DOE Joint Genome Institute"/>
            <person name="Ahrendt S."/>
            <person name="Riley R."/>
            <person name="Andreopoulos W."/>
            <person name="Labutti K."/>
            <person name="Pangilinan J."/>
            <person name="Ruiz-Duenas F.J."/>
            <person name="Barrasa J.M."/>
            <person name="Sanchez-Garcia M."/>
            <person name="Camarero S."/>
            <person name="Miyauchi S."/>
            <person name="Serrano A."/>
            <person name="Linde D."/>
            <person name="Babiker R."/>
            <person name="Drula E."/>
            <person name="Ayuso-Fernandez I."/>
            <person name="Pacheco R."/>
            <person name="Padilla G."/>
            <person name="Ferreira P."/>
            <person name="Barriuso J."/>
            <person name="Kellner H."/>
            <person name="Castanera R."/>
            <person name="Alfaro M."/>
            <person name="Ramirez L."/>
            <person name="Pisabarro A.G."/>
            <person name="Kuo A."/>
            <person name="Tritt A."/>
            <person name="Lipzen A."/>
            <person name="He G."/>
            <person name="Yan M."/>
            <person name="Ng V."/>
            <person name="Cullen D."/>
            <person name="Martin F."/>
            <person name="Rosso M.-N."/>
            <person name="Henrissat B."/>
            <person name="Hibbett D."/>
            <person name="Martinez A.T."/>
            <person name="Grigoriev I.V."/>
        </authorList>
    </citation>
    <scope>NUCLEOTIDE SEQUENCE</scope>
    <source>
        <strain evidence="1">AH 40177</strain>
    </source>
</reference>
<comment type="caution">
    <text evidence="1">The sequence shown here is derived from an EMBL/GenBank/DDBJ whole genome shotgun (WGS) entry which is preliminary data.</text>
</comment>
<name>A0A9P5U4E4_9AGAR</name>
<proteinExistence type="predicted"/>
<protein>
    <submittedName>
        <fullName evidence="1">Uncharacterized protein</fullName>
    </submittedName>
</protein>